<comment type="caution">
    <text evidence="2">The sequence shown here is derived from an EMBL/GenBank/DDBJ whole genome shotgun (WGS) entry which is preliminary data.</text>
</comment>
<sequence>MIPTPQTAPPSDAGRAATRRQKSLVLICFSTSLEAIWNVHLLAQINGPNASTRVPSRPGSDPHATRNLFDPRPFPNLISTRVSTRTGIDPHLHPVQKQPAHPPDPFRPVTDRPTHALTSL</sequence>
<organism evidence="2 3">
    <name type="scientific">Stylosanthes scabra</name>
    <dbReference type="NCBI Taxonomy" id="79078"/>
    <lineage>
        <taxon>Eukaryota</taxon>
        <taxon>Viridiplantae</taxon>
        <taxon>Streptophyta</taxon>
        <taxon>Embryophyta</taxon>
        <taxon>Tracheophyta</taxon>
        <taxon>Spermatophyta</taxon>
        <taxon>Magnoliopsida</taxon>
        <taxon>eudicotyledons</taxon>
        <taxon>Gunneridae</taxon>
        <taxon>Pentapetalae</taxon>
        <taxon>rosids</taxon>
        <taxon>fabids</taxon>
        <taxon>Fabales</taxon>
        <taxon>Fabaceae</taxon>
        <taxon>Papilionoideae</taxon>
        <taxon>50 kb inversion clade</taxon>
        <taxon>dalbergioids sensu lato</taxon>
        <taxon>Dalbergieae</taxon>
        <taxon>Pterocarpus clade</taxon>
        <taxon>Stylosanthes</taxon>
    </lineage>
</organism>
<reference evidence="2 3" key="1">
    <citation type="journal article" date="2023" name="Plants (Basel)">
        <title>Bridging the Gap: Combining Genomics and Transcriptomics Approaches to Understand Stylosanthes scabra, an Orphan Legume from the Brazilian Caatinga.</title>
        <authorList>
            <person name="Ferreira-Neto J.R.C."/>
            <person name="da Silva M.D."/>
            <person name="Binneck E."/>
            <person name="de Melo N.F."/>
            <person name="da Silva R.H."/>
            <person name="de Melo A.L.T.M."/>
            <person name="Pandolfi V."/>
            <person name="Bustamante F.O."/>
            <person name="Brasileiro-Vidal A.C."/>
            <person name="Benko-Iseppon A.M."/>
        </authorList>
    </citation>
    <scope>NUCLEOTIDE SEQUENCE [LARGE SCALE GENOMIC DNA]</scope>
    <source>
        <tissue evidence="2">Leaves</tissue>
    </source>
</reference>
<name>A0ABU6UJY6_9FABA</name>
<evidence type="ECO:0000313" key="3">
    <source>
        <dbReference type="Proteomes" id="UP001341840"/>
    </source>
</evidence>
<evidence type="ECO:0000256" key="1">
    <source>
        <dbReference type="SAM" id="MobiDB-lite"/>
    </source>
</evidence>
<feature type="region of interest" description="Disordered" evidence="1">
    <location>
        <begin position="48"/>
        <end position="120"/>
    </location>
</feature>
<gene>
    <name evidence="2" type="ORF">PIB30_060072</name>
</gene>
<protein>
    <submittedName>
        <fullName evidence="2">Uncharacterized protein</fullName>
    </submittedName>
</protein>
<proteinExistence type="predicted"/>
<dbReference type="EMBL" id="JASCZI010121355">
    <property type="protein sequence ID" value="MED6161364.1"/>
    <property type="molecule type" value="Genomic_DNA"/>
</dbReference>
<accession>A0ABU6UJY6</accession>
<keyword evidence="3" id="KW-1185">Reference proteome</keyword>
<feature type="compositionally biased region" description="Polar residues" evidence="1">
    <location>
        <begin position="77"/>
        <end position="86"/>
    </location>
</feature>
<evidence type="ECO:0000313" key="2">
    <source>
        <dbReference type="EMBL" id="MED6161364.1"/>
    </source>
</evidence>
<dbReference type="Proteomes" id="UP001341840">
    <property type="component" value="Unassembled WGS sequence"/>
</dbReference>